<name>A0A6G1KI32_9PLEO</name>
<sequence>MWKRLQGHVRDGHLRDNQNRESDKHIGNPVLVETTFDEDQLRHIPNVSDFQNGNYQPNPTSAASPQYDSLSPHDPRDYRVSDAPTVSSFYSQESPGMRSNFENTTPTHSGFANDVSPPSSPESDRHQPSNPDRPRRFRSMRDVSPVDTQRTSSRQNSNIPVLRKAPPGITEEVPVSTRKFWGGKVAPNSKVRWDEYSGEPTSNNGGRPGQVNPLAYAKDALSPPSSRPSMGYQVSISGPQDSQRTTTKAAQPWDRTSGRAEIVKPFKDKPSNQPLNFPRQAERKSVPGSTQNAPMSTYNRGPDPAETGPVAKDVDATRELDTHENAFRPTVPLKVGRNTPPRSLASPTSPHNPGEQGLDSYPSPNTPTNRLPPQPTNPSATQHLTPPPITNVVQKPIEGTPVSTSSKDPGPDSRFSWTTYNTNTTYQRSPPPSPPPPLPVPISRVPAEPLSAGSNILNRNRPLDKVPTRKPVSTATMEFDPPSPRPDSTFSTNTQKALPRPPTEISAADHVDTLEAQMEDLRIRRSNVFRLLQDLNNMAPANPLITDFKRMRLVDRRKKEFEDELAEIRREEHDVGLRLHRAYRKRENADPGSESAIWIRRVTR</sequence>
<dbReference type="Proteomes" id="UP000799428">
    <property type="component" value="Unassembled WGS sequence"/>
</dbReference>
<proteinExistence type="predicted"/>
<organism evidence="2 3">
    <name type="scientific">Pleomassaria siparia CBS 279.74</name>
    <dbReference type="NCBI Taxonomy" id="1314801"/>
    <lineage>
        <taxon>Eukaryota</taxon>
        <taxon>Fungi</taxon>
        <taxon>Dikarya</taxon>
        <taxon>Ascomycota</taxon>
        <taxon>Pezizomycotina</taxon>
        <taxon>Dothideomycetes</taxon>
        <taxon>Pleosporomycetidae</taxon>
        <taxon>Pleosporales</taxon>
        <taxon>Pleomassariaceae</taxon>
        <taxon>Pleomassaria</taxon>
    </lineage>
</organism>
<protein>
    <submittedName>
        <fullName evidence="2">Uncharacterized protein</fullName>
    </submittedName>
</protein>
<feature type="compositionally biased region" description="Basic and acidic residues" evidence="1">
    <location>
        <begin position="312"/>
        <end position="326"/>
    </location>
</feature>
<evidence type="ECO:0000256" key="1">
    <source>
        <dbReference type="SAM" id="MobiDB-lite"/>
    </source>
</evidence>
<feature type="compositionally biased region" description="Polar residues" evidence="1">
    <location>
        <begin position="100"/>
        <end position="110"/>
    </location>
</feature>
<feature type="compositionally biased region" description="Basic and acidic residues" evidence="1">
    <location>
        <begin position="8"/>
        <end position="26"/>
    </location>
</feature>
<feature type="compositionally biased region" description="Basic and acidic residues" evidence="1">
    <location>
        <begin position="256"/>
        <end position="270"/>
    </location>
</feature>
<dbReference type="PANTHER" id="PTHR42023:SF1">
    <property type="entry name" value="BHLH DOMAIN-CONTAINING PROTEIN"/>
    <property type="match status" value="1"/>
</dbReference>
<dbReference type="OrthoDB" id="4507572at2759"/>
<feature type="compositionally biased region" description="Polar residues" evidence="1">
    <location>
        <begin position="223"/>
        <end position="249"/>
    </location>
</feature>
<feature type="compositionally biased region" description="Basic and acidic residues" evidence="1">
    <location>
        <begin position="71"/>
        <end position="80"/>
    </location>
</feature>
<feature type="region of interest" description="Disordered" evidence="1">
    <location>
        <begin position="1"/>
        <end position="502"/>
    </location>
</feature>
<feature type="compositionally biased region" description="Polar residues" evidence="1">
    <location>
        <begin position="48"/>
        <end position="69"/>
    </location>
</feature>
<dbReference type="EMBL" id="MU005766">
    <property type="protein sequence ID" value="KAF2712283.1"/>
    <property type="molecule type" value="Genomic_DNA"/>
</dbReference>
<dbReference type="PANTHER" id="PTHR42023">
    <property type="entry name" value="BHLH DOMAIN-CONTAINING PROTEIN"/>
    <property type="match status" value="1"/>
</dbReference>
<evidence type="ECO:0000313" key="2">
    <source>
        <dbReference type="EMBL" id="KAF2712283.1"/>
    </source>
</evidence>
<evidence type="ECO:0000313" key="3">
    <source>
        <dbReference type="Proteomes" id="UP000799428"/>
    </source>
</evidence>
<feature type="compositionally biased region" description="Polar residues" evidence="1">
    <location>
        <begin position="146"/>
        <end position="159"/>
    </location>
</feature>
<keyword evidence="3" id="KW-1185">Reference proteome</keyword>
<feature type="compositionally biased region" description="Polar residues" evidence="1">
    <location>
        <begin position="486"/>
        <end position="496"/>
    </location>
</feature>
<gene>
    <name evidence="2" type="ORF">K504DRAFT_200040</name>
</gene>
<accession>A0A6G1KI32</accession>
<feature type="compositionally biased region" description="Pro residues" evidence="1">
    <location>
        <begin position="429"/>
        <end position="440"/>
    </location>
</feature>
<feature type="compositionally biased region" description="Polar residues" evidence="1">
    <location>
        <begin position="84"/>
        <end position="94"/>
    </location>
</feature>
<dbReference type="AlphaFoldDB" id="A0A6G1KI32"/>
<feature type="compositionally biased region" description="Polar residues" evidence="1">
    <location>
        <begin position="415"/>
        <end position="427"/>
    </location>
</feature>
<feature type="compositionally biased region" description="Polar residues" evidence="1">
    <location>
        <begin position="287"/>
        <end position="299"/>
    </location>
</feature>
<reference evidence="2" key="1">
    <citation type="journal article" date="2020" name="Stud. Mycol.">
        <title>101 Dothideomycetes genomes: a test case for predicting lifestyles and emergence of pathogens.</title>
        <authorList>
            <person name="Haridas S."/>
            <person name="Albert R."/>
            <person name="Binder M."/>
            <person name="Bloem J."/>
            <person name="Labutti K."/>
            <person name="Salamov A."/>
            <person name="Andreopoulos B."/>
            <person name="Baker S."/>
            <person name="Barry K."/>
            <person name="Bills G."/>
            <person name="Bluhm B."/>
            <person name="Cannon C."/>
            <person name="Castanera R."/>
            <person name="Culley D."/>
            <person name="Daum C."/>
            <person name="Ezra D."/>
            <person name="Gonzalez J."/>
            <person name="Henrissat B."/>
            <person name="Kuo A."/>
            <person name="Liang C."/>
            <person name="Lipzen A."/>
            <person name="Lutzoni F."/>
            <person name="Magnuson J."/>
            <person name="Mondo S."/>
            <person name="Nolan M."/>
            <person name="Ohm R."/>
            <person name="Pangilinan J."/>
            <person name="Park H.-J."/>
            <person name="Ramirez L."/>
            <person name="Alfaro M."/>
            <person name="Sun H."/>
            <person name="Tritt A."/>
            <person name="Yoshinaga Y."/>
            <person name="Zwiers L.-H."/>
            <person name="Turgeon B."/>
            <person name="Goodwin S."/>
            <person name="Spatafora J."/>
            <person name="Crous P."/>
            <person name="Grigoriev I."/>
        </authorList>
    </citation>
    <scope>NUCLEOTIDE SEQUENCE</scope>
    <source>
        <strain evidence="2">CBS 279.74</strain>
    </source>
</reference>